<dbReference type="AlphaFoldDB" id="A0A6G0IYF3"/>
<gene>
    <name evidence="1" type="ORF">D5F01_LYC05312</name>
</gene>
<evidence type="ECO:0000313" key="1">
    <source>
        <dbReference type="EMBL" id="KAE8296555.1"/>
    </source>
</evidence>
<organism evidence="1 2">
    <name type="scientific">Larimichthys crocea</name>
    <name type="common">Large yellow croaker</name>
    <name type="synonym">Pseudosciaena crocea</name>
    <dbReference type="NCBI Taxonomy" id="215358"/>
    <lineage>
        <taxon>Eukaryota</taxon>
        <taxon>Metazoa</taxon>
        <taxon>Chordata</taxon>
        <taxon>Craniata</taxon>
        <taxon>Vertebrata</taxon>
        <taxon>Euteleostomi</taxon>
        <taxon>Actinopterygii</taxon>
        <taxon>Neopterygii</taxon>
        <taxon>Teleostei</taxon>
        <taxon>Neoteleostei</taxon>
        <taxon>Acanthomorphata</taxon>
        <taxon>Eupercaria</taxon>
        <taxon>Sciaenidae</taxon>
        <taxon>Larimichthys</taxon>
    </lineage>
</organism>
<dbReference type="EMBL" id="REGW02000005">
    <property type="protein sequence ID" value="KAE8296555.1"/>
    <property type="molecule type" value="Genomic_DNA"/>
</dbReference>
<sequence>MDLGALRWQEEVLLKHQKHMDGLVAQLQLFAAKLGQWTASQPTSFPPAVPLEVLADSSSYSSVGGLADTTPCSSVGGPADTSLCFSVGGLADATTCSSVGGSTNSCSTFASTSLRETSLTYVTKHQLWVFSKLLELNILQRRIRLISGHMICLMRQTKQERSDQAVTDEPERPPPLFPTTSEPIQHWIHSATLCPQSTLTFDLLSLRCRQSHPPSKGKISAFPCYPPPSATTIC</sequence>
<reference evidence="1 2" key="1">
    <citation type="submission" date="2019-07" db="EMBL/GenBank/DDBJ databases">
        <title>Chromosome genome assembly for large yellow croaker.</title>
        <authorList>
            <person name="Xiao S."/>
        </authorList>
    </citation>
    <scope>NUCLEOTIDE SEQUENCE [LARGE SCALE GENOMIC DNA]</scope>
    <source>
        <strain evidence="1">JMULYC20181020</strain>
        <tissue evidence="1">Muscle</tissue>
    </source>
</reference>
<keyword evidence="2" id="KW-1185">Reference proteome</keyword>
<evidence type="ECO:0000313" key="2">
    <source>
        <dbReference type="Proteomes" id="UP000424527"/>
    </source>
</evidence>
<proteinExistence type="predicted"/>
<dbReference type="Proteomes" id="UP000424527">
    <property type="component" value="Unassembled WGS sequence"/>
</dbReference>
<name>A0A6G0IYF3_LARCR</name>
<accession>A0A6G0IYF3</accession>
<comment type="caution">
    <text evidence="1">The sequence shown here is derived from an EMBL/GenBank/DDBJ whole genome shotgun (WGS) entry which is preliminary data.</text>
</comment>
<protein>
    <submittedName>
        <fullName evidence="1">Uncharacterized protein</fullName>
    </submittedName>
</protein>